<dbReference type="Proteomes" id="UP000237061">
    <property type="component" value="Unassembled WGS sequence"/>
</dbReference>
<dbReference type="EMBL" id="PPXC01000008">
    <property type="protein sequence ID" value="POH73179.1"/>
    <property type="molecule type" value="Genomic_DNA"/>
</dbReference>
<dbReference type="AlphaFoldDB" id="A0A2S3ZVR3"/>
<dbReference type="CDD" id="cd02440">
    <property type="entry name" value="AdoMet_MTases"/>
    <property type="match status" value="1"/>
</dbReference>
<dbReference type="InterPro" id="IPR029063">
    <property type="entry name" value="SAM-dependent_MTases_sf"/>
</dbReference>
<dbReference type="Pfam" id="PF13649">
    <property type="entry name" value="Methyltransf_25"/>
    <property type="match status" value="1"/>
</dbReference>
<reference evidence="3 4" key="1">
    <citation type="submission" date="2018-01" db="EMBL/GenBank/DDBJ databases">
        <title>Arthrobacter sp. nov., from glaciers in China.</title>
        <authorList>
            <person name="Liu Q."/>
            <person name="Xin Y.-H."/>
        </authorList>
    </citation>
    <scope>NUCLEOTIDE SEQUENCE [LARGE SCALE GENOMIC DNA]</scope>
    <source>
        <strain evidence="3 4">HLT2-12-2</strain>
    </source>
</reference>
<gene>
    <name evidence="3" type="ORF">CVS27_11690</name>
</gene>
<keyword evidence="4" id="KW-1185">Reference proteome</keyword>
<evidence type="ECO:0000256" key="1">
    <source>
        <dbReference type="SAM" id="MobiDB-lite"/>
    </source>
</evidence>
<evidence type="ECO:0000313" key="4">
    <source>
        <dbReference type="Proteomes" id="UP000237061"/>
    </source>
</evidence>
<feature type="compositionally biased region" description="Polar residues" evidence="1">
    <location>
        <begin position="120"/>
        <end position="140"/>
    </location>
</feature>
<sequence length="140" mass="14650">MNQFHSATTASSHSAVLHDDVRPTWSAEVVSWLLGSPLSGQRLAVLDLGAGTGLGTRAIATLGHTVTAVDTSADMLSVLRKSCEEPPPESLIASRLLADRQNASPWAIRASTPLFASKPGTGSSPNRQQMNAIVCSSRTA</sequence>
<dbReference type="InterPro" id="IPR041698">
    <property type="entry name" value="Methyltransf_25"/>
</dbReference>
<name>A0A2S3ZVR3_ARTGL</name>
<dbReference type="SUPFAM" id="SSF53335">
    <property type="entry name" value="S-adenosyl-L-methionine-dependent methyltransferases"/>
    <property type="match status" value="1"/>
</dbReference>
<accession>A0A2S3ZVR3</accession>
<comment type="caution">
    <text evidence="3">The sequence shown here is derived from an EMBL/GenBank/DDBJ whole genome shotgun (WGS) entry which is preliminary data.</text>
</comment>
<evidence type="ECO:0000259" key="2">
    <source>
        <dbReference type="Pfam" id="PF13649"/>
    </source>
</evidence>
<protein>
    <recommendedName>
        <fullName evidence="2">Methyltransferase domain-containing protein</fullName>
    </recommendedName>
</protein>
<dbReference type="Gene3D" id="3.40.50.150">
    <property type="entry name" value="Vaccinia Virus protein VP39"/>
    <property type="match status" value="1"/>
</dbReference>
<feature type="region of interest" description="Disordered" evidence="1">
    <location>
        <begin position="117"/>
        <end position="140"/>
    </location>
</feature>
<organism evidence="3 4">
    <name type="scientific">Arthrobacter glacialis</name>
    <dbReference type="NCBI Taxonomy" id="1664"/>
    <lineage>
        <taxon>Bacteria</taxon>
        <taxon>Bacillati</taxon>
        <taxon>Actinomycetota</taxon>
        <taxon>Actinomycetes</taxon>
        <taxon>Micrococcales</taxon>
        <taxon>Micrococcaceae</taxon>
        <taxon>Arthrobacter</taxon>
    </lineage>
</organism>
<feature type="domain" description="Methyltransferase" evidence="2">
    <location>
        <begin position="45"/>
        <end position="87"/>
    </location>
</feature>
<proteinExistence type="predicted"/>
<evidence type="ECO:0000313" key="3">
    <source>
        <dbReference type="EMBL" id="POH73179.1"/>
    </source>
</evidence>